<dbReference type="RefSeq" id="WP_380868343.1">
    <property type="nucleotide sequence ID" value="NZ_JBHUMA010000004.1"/>
</dbReference>
<organism evidence="2 3">
    <name type="scientific">Sphingobacterium corticis</name>
    <dbReference type="NCBI Taxonomy" id="1812823"/>
    <lineage>
        <taxon>Bacteria</taxon>
        <taxon>Pseudomonadati</taxon>
        <taxon>Bacteroidota</taxon>
        <taxon>Sphingobacteriia</taxon>
        <taxon>Sphingobacteriales</taxon>
        <taxon>Sphingobacteriaceae</taxon>
        <taxon>Sphingobacterium</taxon>
    </lineage>
</organism>
<feature type="signal peptide" evidence="1">
    <location>
        <begin position="1"/>
        <end position="21"/>
    </location>
</feature>
<comment type="caution">
    <text evidence="2">The sequence shown here is derived from an EMBL/GenBank/DDBJ whole genome shotgun (WGS) entry which is preliminary data.</text>
</comment>
<keyword evidence="1" id="KW-0732">Signal</keyword>
<name>A0ABW5NH48_9SPHI</name>
<evidence type="ECO:0008006" key="4">
    <source>
        <dbReference type="Google" id="ProtNLM"/>
    </source>
</evidence>
<reference evidence="3" key="1">
    <citation type="journal article" date="2019" name="Int. J. Syst. Evol. Microbiol.">
        <title>The Global Catalogue of Microorganisms (GCM) 10K type strain sequencing project: providing services to taxonomists for standard genome sequencing and annotation.</title>
        <authorList>
            <consortium name="The Broad Institute Genomics Platform"/>
            <consortium name="The Broad Institute Genome Sequencing Center for Infectious Disease"/>
            <person name="Wu L."/>
            <person name="Ma J."/>
        </authorList>
    </citation>
    <scope>NUCLEOTIDE SEQUENCE [LARGE SCALE GENOMIC DNA]</scope>
    <source>
        <strain evidence="3">KCTC 42248</strain>
    </source>
</reference>
<keyword evidence="3" id="KW-1185">Reference proteome</keyword>
<gene>
    <name evidence="2" type="ORF">ACFSQ3_05740</name>
</gene>
<proteinExistence type="predicted"/>
<evidence type="ECO:0000313" key="3">
    <source>
        <dbReference type="Proteomes" id="UP001597393"/>
    </source>
</evidence>
<dbReference type="Proteomes" id="UP001597393">
    <property type="component" value="Unassembled WGS sequence"/>
</dbReference>
<accession>A0ABW5NH48</accession>
<dbReference type="EMBL" id="JBHUMA010000004">
    <property type="protein sequence ID" value="MFD2598449.1"/>
    <property type="molecule type" value="Genomic_DNA"/>
</dbReference>
<sequence>MRKISVMLSILITVLSLPSCGQDAETYWKIERIHREDDQPFIGMTGALMQDLFDRNFHFVKHNDSLHFEIPEKFSLNVKDFKSLRQLQVEDRDYYEMYEAVFDGDNFLIKFVDNATNSSSKNTIMEFKRVGKEEYQKDVADELEYQKQVAQKISAFKNELAKNLPITLNSAEKLPTKKAIIYDDKFDYDIELQIPEEIDLWETGDLKNEVFGSIKIGSIKDNSRVYDVEHAQDYGLKQLTIWVSSDSSAFDLEKYIADASDMVLIKQEDDRIVGYRVSYDFEADKPILGSMFTLKYCKYKNSHLFIYGDVTSSDTQDASNFEEMNKILNFNYSLSENIILVD</sequence>
<evidence type="ECO:0000313" key="2">
    <source>
        <dbReference type="EMBL" id="MFD2598449.1"/>
    </source>
</evidence>
<protein>
    <recommendedName>
        <fullName evidence="4">DUF4837 family protein</fullName>
    </recommendedName>
</protein>
<feature type="chain" id="PRO_5045537198" description="DUF4837 family protein" evidence="1">
    <location>
        <begin position="22"/>
        <end position="342"/>
    </location>
</feature>
<evidence type="ECO:0000256" key="1">
    <source>
        <dbReference type="SAM" id="SignalP"/>
    </source>
</evidence>